<comment type="caution">
    <text evidence="2">The sequence shown here is derived from an EMBL/GenBank/DDBJ whole genome shotgun (WGS) entry which is preliminary data.</text>
</comment>
<feature type="domain" description="Macro" evidence="1">
    <location>
        <begin position="1"/>
        <end position="48"/>
    </location>
</feature>
<proteinExistence type="predicted"/>
<evidence type="ECO:0000259" key="1">
    <source>
        <dbReference type="PROSITE" id="PS51154"/>
    </source>
</evidence>
<organism evidence="2 3">
    <name type="scientific">Danaus plexippus plexippus</name>
    <dbReference type="NCBI Taxonomy" id="278856"/>
    <lineage>
        <taxon>Eukaryota</taxon>
        <taxon>Metazoa</taxon>
        <taxon>Ecdysozoa</taxon>
        <taxon>Arthropoda</taxon>
        <taxon>Hexapoda</taxon>
        <taxon>Insecta</taxon>
        <taxon>Pterygota</taxon>
        <taxon>Neoptera</taxon>
        <taxon>Endopterygota</taxon>
        <taxon>Lepidoptera</taxon>
        <taxon>Glossata</taxon>
        <taxon>Ditrysia</taxon>
        <taxon>Papilionoidea</taxon>
        <taxon>Nymphalidae</taxon>
        <taxon>Danainae</taxon>
        <taxon>Danaini</taxon>
        <taxon>Danaina</taxon>
        <taxon>Danaus</taxon>
        <taxon>Danaus</taxon>
    </lineage>
</organism>
<dbReference type="SUPFAM" id="SSF52949">
    <property type="entry name" value="Macro domain-like"/>
    <property type="match status" value="1"/>
</dbReference>
<name>A0A212FPA4_DANPL</name>
<dbReference type="KEGG" id="dpl:KGM_203897B"/>
<evidence type="ECO:0000313" key="2">
    <source>
        <dbReference type="EMBL" id="OWR55576.1"/>
    </source>
</evidence>
<protein>
    <submittedName>
        <fullName evidence="2">Ganglioside induced differentiation associated protein</fullName>
    </submittedName>
</protein>
<accession>A0A212FPA4</accession>
<dbReference type="Proteomes" id="UP000007151">
    <property type="component" value="Unassembled WGS sequence"/>
</dbReference>
<keyword evidence="3" id="KW-1185">Reference proteome</keyword>
<evidence type="ECO:0000313" key="3">
    <source>
        <dbReference type="Proteomes" id="UP000007151"/>
    </source>
</evidence>
<dbReference type="InterPro" id="IPR043472">
    <property type="entry name" value="Macro_dom-like"/>
</dbReference>
<reference evidence="2 3" key="1">
    <citation type="journal article" date="2011" name="Cell">
        <title>The monarch butterfly genome yields insights into long-distance migration.</title>
        <authorList>
            <person name="Zhan S."/>
            <person name="Merlin C."/>
            <person name="Boore J.L."/>
            <person name="Reppert S.M."/>
        </authorList>
    </citation>
    <scope>NUCLEOTIDE SEQUENCE [LARGE SCALE GENOMIC DNA]</scope>
    <source>
        <strain evidence="2">F-2</strain>
    </source>
</reference>
<feature type="non-terminal residue" evidence="2">
    <location>
        <position position="1"/>
    </location>
</feature>
<dbReference type="AlphaFoldDB" id="A0A212FPA4"/>
<gene>
    <name evidence="2" type="ORF">KGM_203897B</name>
</gene>
<dbReference type="EMBL" id="AGBW02003175">
    <property type="protein sequence ID" value="OWR55576.1"/>
    <property type="molecule type" value="Genomic_DNA"/>
</dbReference>
<sequence>QGDISTLEVDAITNTTDETLTECNSVSERIMQVAGPDLKEEIITRGLG</sequence>
<dbReference type="InParanoid" id="A0A212FPA4"/>
<dbReference type="Gene3D" id="3.40.220.10">
    <property type="entry name" value="Leucine Aminopeptidase, subunit E, domain 1"/>
    <property type="match status" value="1"/>
</dbReference>
<dbReference type="InterPro" id="IPR002589">
    <property type="entry name" value="Macro_dom"/>
</dbReference>
<dbReference type="PROSITE" id="PS51154">
    <property type="entry name" value="MACRO"/>
    <property type="match status" value="1"/>
</dbReference>